<accession>G0PH27</accession>
<dbReference type="Gene3D" id="3.10.50.10">
    <property type="match status" value="1"/>
</dbReference>
<evidence type="ECO:0000313" key="7">
    <source>
        <dbReference type="Proteomes" id="UP000008068"/>
    </source>
</evidence>
<dbReference type="Pfam" id="PF00704">
    <property type="entry name" value="Glyco_hydro_18"/>
    <property type="match status" value="1"/>
</dbReference>
<dbReference type="SMART" id="SM00270">
    <property type="entry name" value="ChtBD1"/>
    <property type="match status" value="3"/>
</dbReference>
<dbReference type="HOGENOM" id="CLU_450037_0_0_1"/>
<evidence type="ECO:0000256" key="3">
    <source>
        <dbReference type="ARBA" id="ARBA00023295"/>
    </source>
</evidence>
<dbReference type="GO" id="GO:0006032">
    <property type="term" value="P:chitin catabolic process"/>
    <property type="evidence" value="ECO:0007669"/>
    <property type="project" value="UniProtKB-ARBA"/>
</dbReference>
<evidence type="ECO:0000256" key="4">
    <source>
        <dbReference type="RuleBase" id="RU000489"/>
    </source>
</evidence>
<dbReference type="Proteomes" id="UP000008068">
    <property type="component" value="Unassembled WGS sequence"/>
</dbReference>
<dbReference type="InterPro" id="IPR001223">
    <property type="entry name" value="Glyco_hydro18_cat"/>
</dbReference>
<dbReference type="GO" id="GO:0005975">
    <property type="term" value="P:carbohydrate metabolic process"/>
    <property type="evidence" value="ECO:0007669"/>
    <property type="project" value="InterPro"/>
</dbReference>
<evidence type="ECO:0000256" key="2">
    <source>
        <dbReference type="ARBA" id="ARBA00022801"/>
    </source>
</evidence>
<name>G0PH27_CAEBE</name>
<dbReference type="Gene3D" id="3.20.20.80">
    <property type="entry name" value="Glycosidases"/>
    <property type="match status" value="1"/>
</dbReference>
<dbReference type="GO" id="GO:0008061">
    <property type="term" value="F:chitin binding"/>
    <property type="evidence" value="ECO:0007669"/>
    <property type="project" value="UniProtKB-KW"/>
</dbReference>
<keyword evidence="3 4" id="KW-0326">Glycosidase</keyword>
<keyword evidence="2 4" id="KW-0378">Hydrolase</keyword>
<keyword evidence="1" id="KW-0147">Chitin-binding</keyword>
<dbReference type="STRING" id="135651.G0PH27"/>
<sequence>MITVDQKITPLSITVTHAGILDRSCARRRVGYITSWGKQPFRDDQADKLTHLVFAFFVVDSDGSVKLEGDAAKERLEHVKEVGPGGCPSIKGPHFQVAARHPDLKLLYAVGGWENSQYFSVLTADHSRRSILISNLIKALKEYGFDGIDIDWEYPVTGGAIEGTPADRRNYVNLMRELRNELRELEEETGRPYLISFAGAAGHWVLKPGYDLQQLMKYCDFVNVMSYDYFGAWSSKWGAYTGPPAPLNFAMPKKFSGRMNVHATMKDYSCQIKATTVSKCPGAPKMPSSGEEGLAAKTSYYYCSYSTPNPPKFQINMGVPFYGRFWKNVGDAVDSTDDMWRTATATNSEGTKFEGGDVQWRDLHTKFDASKTKFHHGAKAPFIWLPEQKTFVGYENSDSLKHKVEYIVENNIGGVMIWAIDFDDDQGTLLNSAASDSLCSPSTKSFSYKCSPVDDKRWWTYDDNEELAGMCGKSAPLIDGYYPVCDPDDPGHACCGKFGYCGSGAEFCSCPECIDYGTDPNLILKEPVKPSQKITWYTADAGEGKRGRCGRDVPPMEGEAPTCNPDDANAHCCSNGGYCGNSKEHCECVGCVDFAKQRDFKYKPLEWWTFGENPANVGRCGYDAPRLSTGKIPKCDPDSESFCCSNSGYCGKGEQYCTCLGCVDFKANPGYEY</sequence>
<dbReference type="AlphaFoldDB" id="G0PH27"/>
<dbReference type="InterPro" id="IPR011583">
    <property type="entry name" value="Chitinase_II/V-like_cat"/>
</dbReference>
<evidence type="ECO:0000259" key="5">
    <source>
        <dbReference type="PROSITE" id="PS51910"/>
    </source>
</evidence>
<dbReference type="GO" id="GO:0004568">
    <property type="term" value="F:chitinase activity"/>
    <property type="evidence" value="ECO:0007669"/>
    <property type="project" value="UniProtKB-ARBA"/>
</dbReference>
<gene>
    <name evidence="6" type="ORF">CAEBREN_26357</name>
</gene>
<dbReference type="OrthoDB" id="10063355at2759"/>
<dbReference type="Gene3D" id="3.30.60.10">
    <property type="entry name" value="Endochitinase-like"/>
    <property type="match status" value="1"/>
</dbReference>
<dbReference type="SUPFAM" id="SSF51445">
    <property type="entry name" value="(Trans)glycosidases"/>
    <property type="match status" value="1"/>
</dbReference>
<dbReference type="SUPFAM" id="SSF54556">
    <property type="entry name" value="Chitinase insertion domain"/>
    <property type="match status" value="1"/>
</dbReference>
<feature type="domain" description="GH18" evidence="5">
    <location>
        <begin position="27"/>
        <end position="441"/>
    </location>
</feature>
<proteinExistence type="predicted"/>
<dbReference type="SMART" id="SM00636">
    <property type="entry name" value="Glyco_18"/>
    <property type="match status" value="1"/>
</dbReference>
<dbReference type="EMBL" id="GL380459">
    <property type="protein sequence ID" value="EGT56052.1"/>
    <property type="molecule type" value="Genomic_DNA"/>
</dbReference>
<reference evidence="7" key="1">
    <citation type="submission" date="2011-07" db="EMBL/GenBank/DDBJ databases">
        <authorList>
            <consortium name="Caenorhabditis brenneri Sequencing and Analysis Consortium"/>
            <person name="Wilson R.K."/>
        </authorList>
    </citation>
    <scope>NUCLEOTIDE SEQUENCE [LARGE SCALE GENOMIC DNA]</scope>
    <source>
        <strain evidence="7">PB2801</strain>
    </source>
</reference>
<dbReference type="InterPro" id="IPR001579">
    <property type="entry name" value="Glyco_hydro_18_chit_AS"/>
</dbReference>
<dbReference type="FunCoup" id="G0PH27">
    <property type="interactions" value="2"/>
</dbReference>
<dbReference type="InterPro" id="IPR017853">
    <property type="entry name" value="GH"/>
</dbReference>
<dbReference type="InterPro" id="IPR036861">
    <property type="entry name" value="Endochitinase-like_sf"/>
</dbReference>
<dbReference type="PROSITE" id="PS51910">
    <property type="entry name" value="GH18_2"/>
    <property type="match status" value="1"/>
</dbReference>
<dbReference type="PANTHER" id="PTHR46073:SF4">
    <property type="entry name" value="GH18 DOMAIN-CONTAINING PROTEIN"/>
    <property type="match status" value="1"/>
</dbReference>
<dbReference type="InterPro" id="IPR029070">
    <property type="entry name" value="Chitinase_insertion_sf"/>
</dbReference>
<evidence type="ECO:0000256" key="1">
    <source>
        <dbReference type="ARBA" id="ARBA00022669"/>
    </source>
</evidence>
<dbReference type="InParanoid" id="G0PH27"/>
<protein>
    <recommendedName>
        <fullName evidence="5">GH18 domain-containing protein</fullName>
    </recommendedName>
</protein>
<dbReference type="InterPro" id="IPR001002">
    <property type="entry name" value="Chitin-bd_1"/>
</dbReference>
<organism evidence="7">
    <name type="scientific">Caenorhabditis brenneri</name>
    <name type="common">Nematode worm</name>
    <dbReference type="NCBI Taxonomy" id="135651"/>
    <lineage>
        <taxon>Eukaryota</taxon>
        <taxon>Metazoa</taxon>
        <taxon>Ecdysozoa</taxon>
        <taxon>Nematoda</taxon>
        <taxon>Chromadorea</taxon>
        <taxon>Rhabditida</taxon>
        <taxon>Rhabditina</taxon>
        <taxon>Rhabditomorpha</taxon>
        <taxon>Rhabditoidea</taxon>
        <taxon>Rhabditidae</taxon>
        <taxon>Peloderinae</taxon>
        <taxon>Caenorhabditis</taxon>
    </lineage>
</organism>
<dbReference type="PANTHER" id="PTHR46073">
    <property type="entry name" value="CHITINASE"/>
    <property type="match status" value="1"/>
</dbReference>
<keyword evidence="7" id="KW-1185">Reference proteome</keyword>
<dbReference type="CDD" id="cd10909">
    <property type="entry name" value="ChtBD1_GH18_2"/>
    <property type="match status" value="3"/>
</dbReference>
<dbReference type="eggNOG" id="KOG2806">
    <property type="taxonomic scope" value="Eukaryota"/>
</dbReference>
<dbReference type="PROSITE" id="PS01095">
    <property type="entry name" value="GH18_1"/>
    <property type="match status" value="1"/>
</dbReference>
<evidence type="ECO:0000313" key="6">
    <source>
        <dbReference type="EMBL" id="EGT56052.1"/>
    </source>
</evidence>